<gene>
    <name evidence="1" type="primary">CAP1</name>
    <name evidence="1" type="ORF">IWQ57_006201</name>
</gene>
<comment type="caution">
    <text evidence="1">The sequence shown here is derived from an EMBL/GenBank/DDBJ whole genome shotgun (WGS) entry which is preliminary data.</text>
</comment>
<evidence type="ECO:0000313" key="2">
    <source>
        <dbReference type="Proteomes" id="UP001140234"/>
    </source>
</evidence>
<proteinExistence type="predicted"/>
<reference evidence="1" key="1">
    <citation type="submission" date="2022-07" db="EMBL/GenBank/DDBJ databases">
        <title>Phylogenomic reconstructions and comparative analyses of Kickxellomycotina fungi.</title>
        <authorList>
            <person name="Reynolds N.K."/>
            <person name="Stajich J.E."/>
            <person name="Barry K."/>
            <person name="Grigoriev I.V."/>
            <person name="Crous P."/>
            <person name="Smith M.E."/>
        </authorList>
    </citation>
    <scope>NUCLEOTIDE SEQUENCE</scope>
    <source>
        <strain evidence="1">CBS 109366</strain>
    </source>
</reference>
<dbReference type="Proteomes" id="UP001140234">
    <property type="component" value="Unassembled WGS sequence"/>
</dbReference>
<name>A0ACC1JKA6_9FUNG</name>
<dbReference type="EMBL" id="JANBUJ010003394">
    <property type="protein sequence ID" value="KAJ2760833.1"/>
    <property type="molecule type" value="Genomic_DNA"/>
</dbReference>
<evidence type="ECO:0000313" key="1">
    <source>
        <dbReference type="EMBL" id="KAJ2760833.1"/>
    </source>
</evidence>
<protein>
    <submittedName>
        <fullName evidence="1">F-actin-capping protein subunit alpha</fullName>
    </submittedName>
</protein>
<sequence length="282" mass="30164">MSSGSKLAKAAGLLLHSPPGEVDDVFNDIRGIVGDDEALQSHIEPVLAESNMQQFLVAEVPGGGGSKVLLTPYNRAEGGRFVDPNTRTTFAFDNLHRTASDPQAAEGGAGEEEEGLRAAVQRELDAYVAAHYPAGAASAFAHAGAVVACVVSNRFSPGNFWNGSWRAVWSYDPATRQLNGSAKIRVHYFEDGNVQLDTQSDFTADVPAAAAGDDGAAAKKVVAVIRQYEADFQQSISDGYRQLADKTFKGLRRTLPVTRNRIDWDKIANYKLGGELAHAAES</sequence>
<accession>A0ACC1JKA6</accession>
<organism evidence="1 2">
    <name type="scientific">Coemansia nantahalensis</name>
    <dbReference type="NCBI Taxonomy" id="2789366"/>
    <lineage>
        <taxon>Eukaryota</taxon>
        <taxon>Fungi</taxon>
        <taxon>Fungi incertae sedis</taxon>
        <taxon>Zoopagomycota</taxon>
        <taxon>Kickxellomycotina</taxon>
        <taxon>Kickxellomycetes</taxon>
        <taxon>Kickxellales</taxon>
        <taxon>Kickxellaceae</taxon>
        <taxon>Coemansia</taxon>
    </lineage>
</organism>
<keyword evidence="2" id="KW-1185">Reference proteome</keyword>